<dbReference type="Gene3D" id="1.10.340.30">
    <property type="entry name" value="Hypothetical protein, domain 2"/>
    <property type="match status" value="1"/>
</dbReference>
<evidence type="ECO:0000256" key="2">
    <source>
        <dbReference type="ARBA" id="ARBA00012000"/>
    </source>
</evidence>
<comment type="catalytic activity">
    <reaction evidence="1">
        <text>Hydrolysis of alkylated DNA, releasing 3-methyladenine, 3-methylguanine, 7-methylguanine and 7-methyladenine.</text>
        <dbReference type="EC" id="3.2.2.21"/>
    </reaction>
</comment>
<evidence type="ECO:0000256" key="3">
    <source>
        <dbReference type="ARBA" id="ARBA00022763"/>
    </source>
</evidence>
<keyword evidence="3" id="KW-0227">DNA damage</keyword>
<gene>
    <name evidence="6" type="ORF">Asi02nite_31890</name>
</gene>
<dbReference type="InterPro" id="IPR051912">
    <property type="entry name" value="Alkylbase_DNA_Glycosylase/TA"/>
</dbReference>
<dbReference type="SMART" id="SM00478">
    <property type="entry name" value="ENDO3c"/>
    <property type="match status" value="1"/>
</dbReference>
<name>A0ABQ4CQX3_9ACTN</name>
<dbReference type="Proteomes" id="UP000604117">
    <property type="component" value="Unassembled WGS sequence"/>
</dbReference>
<proteinExistence type="predicted"/>
<dbReference type="Gene3D" id="1.10.1670.40">
    <property type="match status" value="1"/>
</dbReference>
<reference evidence="6 7" key="1">
    <citation type="submission" date="2021-01" db="EMBL/GenBank/DDBJ databases">
        <title>Whole genome shotgun sequence of Asanoa siamensis NBRC 107932.</title>
        <authorList>
            <person name="Komaki H."/>
            <person name="Tamura T."/>
        </authorList>
    </citation>
    <scope>NUCLEOTIDE SEQUENCE [LARGE SCALE GENOMIC DNA]</scope>
    <source>
        <strain evidence="6 7">NBRC 107932</strain>
    </source>
</reference>
<dbReference type="EC" id="3.2.2.21" evidence="2"/>
<keyword evidence="7" id="KW-1185">Reference proteome</keyword>
<evidence type="ECO:0000313" key="6">
    <source>
        <dbReference type="EMBL" id="GIF73671.1"/>
    </source>
</evidence>
<dbReference type="SUPFAM" id="SSF48150">
    <property type="entry name" value="DNA-glycosylase"/>
    <property type="match status" value="1"/>
</dbReference>
<dbReference type="RefSeq" id="WP_203713692.1">
    <property type="nucleotide sequence ID" value="NZ_BONE01000023.1"/>
</dbReference>
<sequence>MTVALAEATGRVAAVDPALARVVRRAGPLRHRKRDPDGPFGALVRAITFQQLSGRSAIAIHGRLRALVDGPLTPEALLALSTERLRAAGLSGNKTAALRDLAAKVADGTVVLRAGARMSDDEIIERLVTVRGIGPWTAEMFLIFELRRLDVWPVDDLGVRQGLTHIWPRDTVPTAKQLEPEGERFRPYRTVVARYCWAAAAFEPGGTSADLR</sequence>
<feature type="domain" description="HhH-GPD" evidence="5">
    <location>
        <begin position="48"/>
        <end position="201"/>
    </location>
</feature>
<organism evidence="6 7">
    <name type="scientific">Asanoa siamensis</name>
    <dbReference type="NCBI Taxonomy" id="926357"/>
    <lineage>
        <taxon>Bacteria</taxon>
        <taxon>Bacillati</taxon>
        <taxon>Actinomycetota</taxon>
        <taxon>Actinomycetes</taxon>
        <taxon>Micromonosporales</taxon>
        <taxon>Micromonosporaceae</taxon>
        <taxon>Asanoa</taxon>
    </lineage>
</organism>
<dbReference type="Pfam" id="PF00730">
    <property type="entry name" value="HhH-GPD"/>
    <property type="match status" value="1"/>
</dbReference>
<dbReference type="InterPro" id="IPR003265">
    <property type="entry name" value="HhH-GPD_domain"/>
</dbReference>
<evidence type="ECO:0000256" key="4">
    <source>
        <dbReference type="ARBA" id="ARBA00023204"/>
    </source>
</evidence>
<dbReference type="EMBL" id="BONE01000023">
    <property type="protein sequence ID" value="GIF73671.1"/>
    <property type="molecule type" value="Genomic_DNA"/>
</dbReference>
<dbReference type="PANTHER" id="PTHR43003">
    <property type="entry name" value="DNA-3-METHYLADENINE GLYCOSYLASE"/>
    <property type="match status" value="1"/>
</dbReference>
<keyword evidence="4" id="KW-0234">DNA repair</keyword>
<dbReference type="CDD" id="cd00056">
    <property type="entry name" value="ENDO3c"/>
    <property type="match status" value="1"/>
</dbReference>
<comment type="caution">
    <text evidence="6">The sequence shown here is derived from an EMBL/GenBank/DDBJ whole genome shotgun (WGS) entry which is preliminary data.</text>
</comment>
<evidence type="ECO:0000313" key="7">
    <source>
        <dbReference type="Proteomes" id="UP000604117"/>
    </source>
</evidence>
<dbReference type="PANTHER" id="PTHR43003:SF5">
    <property type="entry name" value="DNA-3-METHYLADENINE GLYCOSYLASE"/>
    <property type="match status" value="1"/>
</dbReference>
<evidence type="ECO:0000259" key="5">
    <source>
        <dbReference type="SMART" id="SM00478"/>
    </source>
</evidence>
<evidence type="ECO:0000256" key="1">
    <source>
        <dbReference type="ARBA" id="ARBA00000086"/>
    </source>
</evidence>
<dbReference type="InterPro" id="IPR011257">
    <property type="entry name" value="DNA_glycosylase"/>
</dbReference>
<accession>A0ABQ4CQX3</accession>
<protein>
    <recommendedName>
        <fullName evidence="2">DNA-3-methyladenine glycosylase II</fullName>
        <ecNumber evidence="2">3.2.2.21</ecNumber>
    </recommendedName>
</protein>